<dbReference type="AlphaFoldDB" id="A0A2M9BGH3"/>
<organism evidence="4 5">
    <name type="scientific">Mumia flava</name>
    <dbReference type="NCBI Taxonomy" id="1348852"/>
    <lineage>
        <taxon>Bacteria</taxon>
        <taxon>Bacillati</taxon>
        <taxon>Actinomycetota</taxon>
        <taxon>Actinomycetes</taxon>
        <taxon>Propionibacteriales</taxon>
        <taxon>Nocardioidaceae</taxon>
        <taxon>Mumia</taxon>
    </lineage>
</organism>
<accession>A0A2M9BGH3</accession>
<evidence type="ECO:0000259" key="3">
    <source>
        <dbReference type="PROSITE" id="PS51903"/>
    </source>
</evidence>
<name>A0A2M9BGH3_9ACTN</name>
<evidence type="ECO:0000256" key="2">
    <source>
        <dbReference type="SAM" id="MobiDB-lite"/>
    </source>
</evidence>
<dbReference type="RefSeq" id="WP_157805087.1">
    <property type="nucleotide sequence ID" value="NZ_PGEZ01000001.1"/>
</dbReference>
<evidence type="ECO:0000313" key="5">
    <source>
        <dbReference type="Proteomes" id="UP000230842"/>
    </source>
</evidence>
<keyword evidence="5" id="KW-1185">Reference proteome</keyword>
<feature type="domain" description="Clp R" evidence="3">
    <location>
        <begin position="94"/>
        <end position="237"/>
    </location>
</feature>
<evidence type="ECO:0000313" key="4">
    <source>
        <dbReference type="EMBL" id="PJJ57053.1"/>
    </source>
</evidence>
<gene>
    <name evidence="4" type="ORF">CLV56_1273</name>
</gene>
<dbReference type="Gene3D" id="1.10.1780.10">
    <property type="entry name" value="Clp, N-terminal domain"/>
    <property type="match status" value="1"/>
</dbReference>
<dbReference type="Proteomes" id="UP000230842">
    <property type="component" value="Unassembled WGS sequence"/>
</dbReference>
<dbReference type="Pfam" id="PF02861">
    <property type="entry name" value="Clp_N"/>
    <property type="match status" value="1"/>
</dbReference>
<keyword evidence="1" id="KW-0677">Repeat</keyword>
<dbReference type="OrthoDB" id="3290891at2"/>
<reference evidence="4 5" key="1">
    <citation type="submission" date="2017-11" db="EMBL/GenBank/DDBJ databases">
        <title>Genomic Encyclopedia of Archaeal and Bacterial Type Strains, Phase II (KMG-II): From Individual Species to Whole Genera.</title>
        <authorList>
            <person name="Goeker M."/>
        </authorList>
    </citation>
    <scope>NUCLEOTIDE SEQUENCE [LARGE SCALE GENOMIC DNA]</scope>
    <source>
        <strain evidence="4 5">DSM 27763</strain>
    </source>
</reference>
<feature type="region of interest" description="Disordered" evidence="2">
    <location>
        <begin position="223"/>
        <end position="256"/>
    </location>
</feature>
<sequence length="281" mass="29118">MTDLPPSFRLDDLIRAVRTTADDPLDQLHQATVAAGGLGEVADALVGYFVDQARRSGASWTRIGASMGVTKQAAQKRFVRREQEVEPLDASQGFDRFTEPARASLMAAHAEAQAVRSAEVEPVHLLLGLIADERTSAARALTTLGVTAADLRTTLAPTAVADETTGDTEAPTLVPYGAESAAALQEAFAHAVRLGDDLVGTGHVLLAVWGSRSLAALAPRPAEEGGALAPRPAEEGGALAPRPAEEGGALAPRPAEERLSLDDIERALVEVGGAADGLTVA</sequence>
<evidence type="ECO:0000256" key="1">
    <source>
        <dbReference type="PROSITE-ProRule" id="PRU01251"/>
    </source>
</evidence>
<dbReference type="PROSITE" id="PS51903">
    <property type="entry name" value="CLP_R"/>
    <property type="match status" value="1"/>
</dbReference>
<protein>
    <submittedName>
        <fullName evidence="4">ClpA/ClpB-like protein</fullName>
    </submittedName>
</protein>
<proteinExistence type="predicted"/>
<dbReference type="SUPFAM" id="SSF81923">
    <property type="entry name" value="Double Clp-N motif"/>
    <property type="match status" value="1"/>
</dbReference>
<dbReference type="EMBL" id="PGEZ01000001">
    <property type="protein sequence ID" value="PJJ57053.1"/>
    <property type="molecule type" value="Genomic_DNA"/>
</dbReference>
<comment type="caution">
    <text evidence="4">The sequence shown here is derived from an EMBL/GenBank/DDBJ whole genome shotgun (WGS) entry which is preliminary data.</text>
</comment>
<dbReference type="InterPro" id="IPR004176">
    <property type="entry name" value="Clp_R_N"/>
</dbReference>
<dbReference type="InterPro" id="IPR036628">
    <property type="entry name" value="Clp_N_dom_sf"/>
</dbReference>